<dbReference type="InterPro" id="IPR000667">
    <property type="entry name" value="Peptidase_S13"/>
</dbReference>
<comment type="caution">
    <text evidence="1">The sequence shown here is derived from an EMBL/GenBank/DDBJ whole genome shotgun (WGS) entry which is preliminary data.</text>
</comment>
<dbReference type="Gene3D" id="3.50.80.20">
    <property type="entry name" value="D-Ala-D-Ala carboxypeptidase C, peptidase S13"/>
    <property type="match status" value="1"/>
</dbReference>
<gene>
    <name evidence="1" type="ORF">S12H4_62915</name>
</gene>
<evidence type="ECO:0000313" key="1">
    <source>
        <dbReference type="EMBL" id="GAJ22492.1"/>
    </source>
</evidence>
<feature type="non-terminal residue" evidence="1">
    <location>
        <position position="1"/>
    </location>
</feature>
<dbReference type="GO" id="GO:0004185">
    <property type="term" value="F:serine-type carboxypeptidase activity"/>
    <property type="evidence" value="ECO:0007669"/>
    <property type="project" value="InterPro"/>
</dbReference>
<proteinExistence type="predicted"/>
<accession>X1VQF4</accession>
<sequence>EEQHAYPTSFYFSSTTPGEINGDLYIVGSGDPTQSPDVIRKIADALLQKFDIRHISGDIVLD</sequence>
<name>X1VQF4_9ZZZZ</name>
<dbReference type="GO" id="GO:0006508">
    <property type="term" value="P:proteolysis"/>
    <property type="evidence" value="ECO:0007669"/>
    <property type="project" value="InterPro"/>
</dbReference>
<dbReference type="EMBL" id="BARW01042465">
    <property type="protein sequence ID" value="GAJ22492.1"/>
    <property type="molecule type" value="Genomic_DNA"/>
</dbReference>
<dbReference type="Pfam" id="PF02113">
    <property type="entry name" value="Peptidase_S13"/>
    <property type="match status" value="1"/>
</dbReference>
<organism evidence="1">
    <name type="scientific">marine sediment metagenome</name>
    <dbReference type="NCBI Taxonomy" id="412755"/>
    <lineage>
        <taxon>unclassified sequences</taxon>
        <taxon>metagenomes</taxon>
        <taxon>ecological metagenomes</taxon>
    </lineage>
</organism>
<protein>
    <submittedName>
        <fullName evidence="1">Uncharacterized protein</fullName>
    </submittedName>
</protein>
<dbReference type="SUPFAM" id="SSF56601">
    <property type="entry name" value="beta-lactamase/transpeptidase-like"/>
    <property type="match status" value="1"/>
</dbReference>
<reference evidence="1" key="1">
    <citation type="journal article" date="2014" name="Front. Microbiol.">
        <title>High frequency of phylogenetically diverse reductive dehalogenase-homologous genes in deep subseafloor sedimentary metagenomes.</title>
        <authorList>
            <person name="Kawai M."/>
            <person name="Futagami T."/>
            <person name="Toyoda A."/>
            <person name="Takaki Y."/>
            <person name="Nishi S."/>
            <person name="Hori S."/>
            <person name="Arai W."/>
            <person name="Tsubouchi T."/>
            <person name="Morono Y."/>
            <person name="Uchiyama I."/>
            <person name="Ito T."/>
            <person name="Fujiyama A."/>
            <person name="Inagaki F."/>
            <person name="Takami H."/>
        </authorList>
    </citation>
    <scope>NUCLEOTIDE SEQUENCE</scope>
    <source>
        <strain evidence="1">Expedition CK06-06</strain>
    </source>
</reference>
<dbReference type="AlphaFoldDB" id="X1VQF4"/>
<feature type="non-terminal residue" evidence="1">
    <location>
        <position position="62"/>
    </location>
</feature>
<dbReference type="InterPro" id="IPR012338">
    <property type="entry name" value="Beta-lactam/transpept-like"/>
</dbReference>